<evidence type="ECO:0000256" key="2">
    <source>
        <dbReference type="ARBA" id="ARBA00022737"/>
    </source>
</evidence>
<dbReference type="SMART" id="SM00409">
    <property type="entry name" value="IG"/>
    <property type="match status" value="3"/>
</dbReference>
<protein>
    <submittedName>
        <fullName evidence="7">Uncharacterized protein</fullName>
    </submittedName>
</protein>
<feature type="domain" description="Ig-like" evidence="5">
    <location>
        <begin position="401"/>
        <end position="490"/>
    </location>
</feature>
<dbReference type="Pfam" id="PF07679">
    <property type="entry name" value="I-set"/>
    <property type="match status" value="2"/>
</dbReference>
<dbReference type="SMART" id="SM00060">
    <property type="entry name" value="FN3"/>
    <property type="match status" value="2"/>
</dbReference>
<dbReference type="InterPro" id="IPR036179">
    <property type="entry name" value="Ig-like_dom_sf"/>
</dbReference>
<dbReference type="InterPro" id="IPR007110">
    <property type="entry name" value="Ig-like_dom"/>
</dbReference>
<gene>
    <name evidence="7" type="ORF">PLOB_00037613</name>
</gene>
<feature type="domain" description="Fibronectin type-III" evidence="6">
    <location>
        <begin position="16"/>
        <end position="112"/>
    </location>
</feature>
<dbReference type="Pfam" id="PF13927">
    <property type="entry name" value="Ig_3"/>
    <property type="match status" value="1"/>
</dbReference>
<keyword evidence="1" id="KW-0732">Signal</keyword>
<dbReference type="SUPFAM" id="SSF49265">
    <property type="entry name" value="Fibronectin type III"/>
    <property type="match status" value="1"/>
</dbReference>
<dbReference type="InterPro" id="IPR003599">
    <property type="entry name" value="Ig_sub"/>
</dbReference>
<keyword evidence="3" id="KW-1015">Disulfide bond</keyword>
<feature type="domain" description="Ig-like" evidence="5">
    <location>
        <begin position="213"/>
        <end position="302"/>
    </location>
</feature>
<evidence type="ECO:0000259" key="6">
    <source>
        <dbReference type="PROSITE" id="PS50853"/>
    </source>
</evidence>
<evidence type="ECO:0000256" key="1">
    <source>
        <dbReference type="ARBA" id="ARBA00022729"/>
    </source>
</evidence>
<dbReference type="Gene3D" id="2.60.40.10">
    <property type="entry name" value="Immunoglobulins"/>
    <property type="match status" value="5"/>
</dbReference>
<dbReference type="CDD" id="cd00063">
    <property type="entry name" value="FN3"/>
    <property type="match status" value="1"/>
</dbReference>
<dbReference type="PROSITE" id="PS50853">
    <property type="entry name" value="FN3"/>
    <property type="match status" value="1"/>
</dbReference>
<dbReference type="PANTHER" id="PTHR12231">
    <property type="entry name" value="CTX-RELATED TYPE I TRANSMEMBRANE PROTEIN"/>
    <property type="match status" value="1"/>
</dbReference>
<dbReference type="Proteomes" id="UP001159405">
    <property type="component" value="Unassembled WGS sequence"/>
</dbReference>
<reference evidence="7 8" key="1">
    <citation type="submission" date="2022-05" db="EMBL/GenBank/DDBJ databases">
        <authorList>
            <consortium name="Genoscope - CEA"/>
            <person name="William W."/>
        </authorList>
    </citation>
    <scope>NUCLEOTIDE SEQUENCE [LARGE SCALE GENOMIC DNA]</scope>
</reference>
<evidence type="ECO:0000313" key="8">
    <source>
        <dbReference type="Proteomes" id="UP001159405"/>
    </source>
</evidence>
<sequence length="494" mass="52930">LRSFIGVFVVAVPNAPPANVIGKNVTSTNIFVQWDEVPANNQNGVIVNYTVTYTELPIANGSSTAEVVIAPKRNATLTGLKKFTNYRVTVFASTAKGGGNRSDPIIVITDEDGKYNSDLSLVVQMVVNTIHRINLYPLDSAIGFANCTCNMYPLNASIREVTLTGLDKNTEYKIMLFANTSKGGGNESEPVTVKMDEVYHCAECTFILTTVAPELMEYPKNQLTIEGSNVTFSCIAGGVPSPRISWTINGTAINVTANPRIYLTADGQQLIVTNVNRTDSGEYRCVASNKVGNVTSMAAKLTVQYAPEFLKNPKSQTTNEGSNVTFSCIASGAPEPSLSWTINGTAINPTANPRIGSTADGQQLTVTNVKRTDSGEYRCVASNNVTTVTCNAAKLTVQFAPEFMTTPKSQTTNEGSNVTFSCVATGVPVPSLSWTINGIAKNVTANPRISLSPDSKQLTLTNVNRIDRGEYRCVASNEVDNVTSLVATLTVHCK</sequence>
<dbReference type="PANTHER" id="PTHR12231:SF253">
    <property type="entry name" value="DPR-INTERACTING PROTEIN ETA, ISOFORM B-RELATED"/>
    <property type="match status" value="1"/>
</dbReference>
<feature type="non-terminal residue" evidence="7">
    <location>
        <position position="1"/>
    </location>
</feature>
<keyword evidence="4" id="KW-0393">Immunoglobulin domain</keyword>
<dbReference type="InterPro" id="IPR013783">
    <property type="entry name" value="Ig-like_fold"/>
</dbReference>
<feature type="domain" description="Ig-like" evidence="5">
    <location>
        <begin position="307"/>
        <end position="396"/>
    </location>
</feature>
<dbReference type="InterPro" id="IPR013098">
    <property type="entry name" value="Ig_I-set"/>
</dbReference>
<comment type="caution">
    <text evidence="7">The sequence shown here is derived from an EMBL/GenBank/DDBJ whole genome shotgun (WGS) entry which is preliminary data.</text>
</comment>
<keyword evidence="2" id="KW-0677">Repeat</keyword>
<evidence type="ECO:0000256" key="3">
    <source>
        <dbReference type="ARBA" id="ARBA00023157"/>
    </source>
</evidence>
<dbReference type="SMART" id="SM00408">
    <property type="entry name" value="IGc2"/>
    <property type="match status" value="3"/>
</dbReference>
<organism evidence="7 8">
    <name type="scientific">Porites lobata</name>
    <dbReference type="NCBI Taxonomy" id="104759"/>
    <lineage>
        <taxon>Eukaryota</taxon>
        <taxon>Metazoa</taxon>
        <taxon>Cnidaria</taxon>
        <taxon>Anthozoa</taxon>
        <taxon>Hexacorallia</taxon>
        <taxon>Scleractinia</taxon>
        <taxon>Fungiina</taxon>
        <taxon>Poritidae</taxon>
        <taxon>Porites</taxon>
    </lineage>
</organism>
<keyword evidence="8" id="KW-1185">Reference proteome</keyword>
<evidence type="ECO:0000259" key="5">
    <source>
        <dbReference type="PROSITE" id="PS50835"/>
    </source>
</evidence>
<dbReference type="SUPFAM" id="SSF48726">
    <property type="entry name" value="Immunoglobulin"/>
    <property type="match status" value="3"/>
</dbReference>
<dbReference type="InterPro" id="IPR036116">
    <property type="entry name" value="FN3_sf"/>
</dbReference>
<name>A0ABN8P652_9CNID</name>
<dbReference type="PROSITE" id="PS50835">
    <property type="entry name" value="IG_LIKE"/>
    <property type="match status" value="3"/>
</dbReference>
<evidence type="ECO:0000256" key="4">
    <source>
        <dbReference type="ARBA" id="ARBA00023319"/>
    </source>
</evidence>
<dbReference type="InterPro" id="IPR003598">
    <property type="entry name" value="Ig_sub2"/>
</dbReference>
<dbReference type="InterPro" id="IPR051170">
    <property type="entry name" value="Neural/epithelial_adhesion"/>
</dbReference>
<evidence type="ECO:0000313" key="7">
    <source>
        <dbReference type="EMBL" id="CAH3134798.1"/>
    </source>
</evidence>
<dbReference type="Pfam" id="PF00041">
    <property type="entry name" value="fn3"/>
    <property type="match status" value="1"/>
</dbReference>
<dbReference type="InterPro" id="IPR003961">
    <property type="entry name" value="FN3_dom"/>
</dbReference>
<proteinExistence type="predicted"/>
<dbReference type="EMBL" id="CALNXK010000055">
    <property type="protein sequence ID" value="CAH3134798.1"/>
    <property type="molecule type" value="Genomic_DNA"/>
</dbReference>
<accession>A0ABN8P652</accession>